<dbReference type="PANTHER" id="PTHR36313:SF7">
    <property type="entry name" value="OS09G0474600 PROTEIN"/>
    <property type="match status" value="1"/>
</dbReference>
<name>A0A2G9G443_9LAMI</name>
<feature type="signal peptide" evidence="2">
    <location>
        <begin position="1"/>
        <end position="25"/>
    </location>
</feature>
<protein>
    <submittedName>
        <fullName evidence="4">Uncharacterized protein</fullName>
    </submittedName>
</protein>
<dbReference type="EMBL" id="NKXS01007182">
    <property type="protein sequence ID" value="PIN00084.1"/>
    <property type="molecule type" value="Genomic_DNA"/>
</dbReference>
<sequence length="164" mass="18640">MATRSYSGLLLCLVTILLAVDYSSANSPEGNIGRKRKWLVWSLQRGAFDSTDDDNGGRKFLGGRKILQGLNEESLYISGKNKPEYFQERPQTERNHLNAQNKNKLLKGNHNKNVLPKHDYHSIKKNHESKAFLEAADEVANLMGKDYRGAPRRKPPINNHEPKD</sequence>
<evidence type="ECO:0000313" key="4">
    <source>
        <dbReference type="EMBL" id="PIN00084.1"/>
    </source>
</evidence>
<proteinExistence type="predicted"/>
<keyword evidence="5" id="KW-1185">Reference proteome</keyword>
<feature type="chain" id="PRO_5015080109" evidence="2">
    <location>
        <begin position="26"/>
        <end position="164"/>
    </location>
</feature>
<dbReference type="Proteomes" id="UP000231279">
    <property type="component" value="Unassembled WGS sequence"/>
</dbReference>
<dbReference type="GO" id="GO:0008083">
    <property type="term" value="F:growth factor activity"/>
    <property type="evidence" value="ECO:0007669"/>
    <property type="project" value="InterPro"/>
</dbReference>
<feature type="region of interest" description="Disordered" evidence="1">
    <location>
        <begin position="144"/>
        <end position="164"/>
    </location>
</feature>
<reference evidence="4" key="3">
    <citation type="journal article" date="2018" name="Gigascience">
        <title>Genome assembly of the pink ipe (Handroanthus impetiginosus, Bignoniaceae), a highly-valued ecologically keystone neotropical timber forest tree.</title>
        <authorList>
            <person name="Silva-Junior O.B."/>
            <person name="Novaes E."/>
            <person name="Grattapaglia D."/>
            <person name="Collevatti R.G."/>
        </authorList>
    </citation>
    <scope>NUCLEOTIDE SEQUENCE [LARGE SCALE GENOMIC DNA]</scope>
    <source>
        <strain evidence="4">UFG-1</strain>
        <tissue evidence="4">Leaf</tissue>
    </source>
</reference>
<dbReference type="PANTHER" id="PTHR36313">
    <property type="entry name" value="ROOT MERISTEM GROWTH FACTOR 2"/>
    <property type="match status" value="1"/>
</dbReference>
<dbReference type="EMBL" id="NKXS01008974">
    <property type="protein sequence ID" value="PIM97919.1"/>
    <property type="molecule type" value="Genomic_DNA"/>
</dbReference>
<comment type="caution">
    <text evidence="4">The sequence shown here is derived from an EMBL/GenBank/DDBJ whole genome shotgun (WGS) entry which is preliminary data.</text>
</comment>
<accession>A0A2G9G443</accession>
<reference evidence="5" key="2">
    <citation type="journal article" date="2018" name="Gigascience">
        <title>Genome assembly of the Pink Ipe (Handroanthus impetiginosus, Bignoniaceae), a highly valued, ecologically keystone Neotropical timber forest tree.</title>
        <authorList>
            <person name="Silva-Junior O.B."/>
            <person name="Grattapaglia D."/>
            <person name="Novaes E."/>
            <person name="Collevatti R.G."/>
        </authorList>
    </citation>
    <scope>NUCLEOTIDE SEQUENCE [LARGE SCALE GENOMIC DNA]</scope>
    <source>
        <strain evidence="5">cv. UFG-1</strain>
    </source>
</reference>
<evidence type="ECO:0000313" key="3">
    <source>
        <dbReference type="EMBL" id="PIM97919.1"/>
    </source>
</evidence>
<dbReference type="GO" id="GO:0010082">
    <property type="term" value="P:regulation of root meristem growth"/>
    <property type="evidence" value="ECO:0007669"/>
    <property type="project" value="InterPro"/>
</dbReference>
<evidence type="ECO:0000256" key="2">
    <source>
        <dbReference type="SAM" id="SignalP"/>
    </source>
</evidence>
<dbReference type="InterPro" id="IPR038804">
    <property type="entry name" value="RGF3"/>
</dbReference>
<dbReference type="OrthoDB" id="1937240at2759"/>
<dbReference type="AlphaFoldDB" id="A0A2G9G443"/>
<organism evidence="4 5">
    <name type="scientific">Handroanthus impetiginosus</name>
    <dbReference type="NCBI Taxonomy" id="429701"/>
    <lineage>
        <taxon>Eukaryota</taxon>
        <taxon>Viridiplantae</taxon>
        <taxon>Streptophyta</taxon>
        <taxon>Embryophyta</taxon>
        <taxon>Tracheophyta</taxon>
        <taxon>Spermatophyta</taxon>
        <taxon>Magnoliopsida</taxon>
        <taxon>eudicotyledons</taxon>
        <taxon>Gunneridae</taxon>
        <taxon>Pentapetalae</taxon>
        <taxon>asterids</taxon>
        <taxon>lamiids</taxon>
        <taxon>Lamiales</taxon>
        <taxon>Bignoniaceae</taxon>
        <taxon>Crescentiina</taxon>
        <taxon>Tabebuia alliance</taxon>
        <taxon>Handroanthus</taxon>
    </lineage>
</organism>
<gene>
    <name evidence="4" type="ORF">CDL12_27417</name>
    <name evidence="3" type="ORF">CDL12_29605</name>
</gene>
<evidence type="ECO:0000256" key="1">
    <source>
        <dbReference type="SAM" id="MobiDB-lite"/>
    </source>
</evidence>
<evidence type="ECO:0000313" key="5">
    <source>
        <dbReference type="Proteomes" id="UP000231279"/>
    </source>
</evidence>
<reference evidence="4" key="1">
    <citation type="submission" date="2017-07" db="EMBL/GenBank/DDBJ databases">
        <authorList>
            <person name="Sun Z.S."/>
            <person name="Albrecht U."/>
            <person name="Echele G."/>
            <person name="Lee C.C."/>
        </authorList>
    </citation>
    <scope>NUCLEOTIDE SEQUENCE</scope>
    <source>
        <strain evidence="4">UFG-1</strain>
        <tissue evidence="4">Leaf</tissue>
    </source>
</reference>
<keyword evidence="2" id="KW-0732">Signal</keyword>